<name>A0A345PEA5_9BACI</name>
<evidence type="ECO:0000259" key="1">
    <source>
        <dbReference type="Pfam" id="PF03235"/>
    </source>
</evidence>
<gene>
    <name evidence="2" type="ORF">CUC15_05045</name>
</gene>
<dbReference type="AlphaFoldDB" id="A0A345PEA5"/>
<organism evidence="2 3">
    <name type="scientific">Oceanobacillus zhaokaii</name>
    <dbReference type="NCBI Taxonomy" id="2052660"/>
    <lineage>
        <taxon>Bacteria</taxon>
        <taxon>Bacillati</taxon>
        <taxon>Bacillota</taxon>
        <taxon>Bacilli</taxon>
        <taxon>Bacillales</taxon>
        <taxon>Bacillaceae</taxon>
        <taxon>Oceanobacillus</taxon>
    </lineage>
</organism>
<keyword evidence="3" id="KW-1185">Reference proteome</keyword>
<protein>
    <recommendedName>
        <fullName evidence="1">GmrSD restriction endonucleases N-terminal domain-containing protein</fullName>
    </recommendedName>
</protein>
<dbReference type="PANTHER" id="PTHR37292">
    <property type="entry name" value="VNG6097C"/>
    <property type="match status" value="1"/>
</dbReference>
<dbReference type="OrthoDB" id="9798761at2"/>
<evidence type="ECO:0000313" key="3">
    <source>
        <dbReference type="Proteomes" id="UP000253908"/>
    </source>
</evidence>
<dbReference type="InterPro" id="IPR004919">
    <property type="entry name" value="GmrSD_N"/>
</dbReference>
<accession>A0A345PEA5</accession>
<sequence length="598" mass="69275">MSNYNVSNTTVNVLLGWIEQDIVAIPEIQRPFVWKSSKVRDLLDSLYKDYPVGYIITWQNPDARLKDGTVSHGKRILIDGQQRITALMAAISNKEVVDKDYKKKPINIAFNPMEEKFEVENPAIRKDKKWIPNIAEVFKPEFSVYKFVNNFCEINVGTNPDIISNVIQKLIQIKNSSIGIIELAHTLDIEKVTEIFIRINSAGVNLSQADFAMSKISVNNTYDGPLIRKSIDYFSHLIKSPSIYENIRTNDMEFANSDNFNKIKWAKDYNTNIYEPNYSDVLRVAFTFKFLRGPISNLVSLLSGRDFETREYKEEIIEQSFNSLNDGVLKFVDETNFKRFIMILKSAGIIHKKLIRSQNALNFAYSLFLLLREKGINGSEINLIVRKWLVVSILTERYSGSPESMFDYDIKRFAAHADPKEYVKDVEAGELSDAYWENILPTNLNTSVTSSPYFNLFVMAQIYYKDHAFLSKSITVQQLIEERGDVHHIFPKKYLQKNGYNNRGQYNQIANYVYAEQVVNLTIRDMAPEIYMKIVRKQISESEINIGDINNLDQFKLNLEMNCIPVSILEMDYSAYNDFLHERRHLMANKIKSFYQSL</sequence>
<dbReference type="PANTHER" id="PTHR37292:SF2">
    <property type="entry name" value="DUF262 DOMAIN-CONTAINING PROTEIN"/>
    <property type="match status" value="1"/>
</dbReference>
<dbReference type="RefSeq" id="WP_114915629.1">
    <property type="nucleotide sequence ID" value="NZ_CP024848.1"/>
</dbReference>
<dbReference type="Pfam" id="PF03235">
    <property type="entry name" value="GmrSD_N"/>
    <property type="match status" value="1"/>
</dbReference>
<feature type="domain" description="GmrSD restriction endonucleases N-terminal" evidence="1">
    <location>
        <begin position="21"/>
        <end position="215"/>
    </location>
</feature>
<dbReference type="KEGG" id="ocn:CUC15_05045"/>
<evidence type="ECO:0000313" key="2">
    <source>
        <dbReference type="EMBL" id="AXI08335.1"/>
    </source>
</evidence>
<dbReference type="EMBL" id="CP024848">
    <property type="protein sequence ID" value="AXI08335.1"/>
    <property type="molecule type" value="Genomic_DNA"/>
</dbReference>
<proteinExistence type="predicted"/>
<reference evidence="3" key="1">
    <citation type="submission" date="2017-11" db="EMBL/GenBank/DDBJ databases">
        <authorList>
            <person name="Zhu W."/>
        </authorList>
    </citation>
    <scope>NUCLEOTIDE SEQUENCE [LARGE SCALE GENOMIC DNA]</scope>
    <source>
        <strain evidence="3">160</strain>
    </source>
</reference>
<dbReference type="Proteomes" id="UP000253908">
    <property type="component" value="Chromosome"/>
</dbReference>